<dbReference type="EMBL" id="LLXI01008097">
    <property type="protein sequence ID" value="PKY62821.1"/>
    <property type="molecule type" value="Genomic_DNA"/>
</dbReference>
<dbReference type="AlphaFoldDB" id="A0A2I1HV95"/>
<sequence>MTMRITTIGIVEIDKPWIYVIGVNLGGIGNALQYMIHSLKNKKYYLCYMDHFVRLTL</sequence>
<accession>A0A2I1HV95</accession>
<proteinExistence type="predicted"/>
<evidence type="ECO:0000256" key="1">
    <source>
        <dbReference type="SAM" id="Phobius"/>
    </source>
</evidence>
<name>A0A2I1HV95_9GLOM</name>
<feature type="transmembrane region" description="Helical" evidence="1">
    <location>
        <begin position="17"/>
        <end position="36"/>
    </location>
</feature>
<dbReference type="Proteomes" id="UP000234323">
    <property type="component" value="Unassembled WGS sequence"/>
</dbReference>
<protein>
    <submittedName>
        <fullName evidence="2">Uncharacterized protein</fullName>
    </submittedName>
</protein>
<evidence type="ECO:0000313" key="3">
    <source>
        <dbReference type="Proteomes" id="UP000234323"/>
    </source>
</evidence>
<keyword evidence="1" id="KW-0812">Transmembrane</keyword>
<keyword evidence="1" id="KW-0472">Membrane</keyword>
<organism evidence="2 3">
    <name type="scientific">Rhizophagus irregularis</name>
    <dbReference type="NCBI Taxonomy" id="588596"/>
    <lineage>
        <taxon>Eukaryota</taxon>
        <taxon>Fungi</taxon>
        <taxon>Fungi incertae sedis</taxon>
        <taxon>Mucoromycota</taxon>
        <taxon>Glomeromycotina</taxon>
        <taxon>Glomeromycetes</taxon>
        <taxon>Glomerales</taxon>
        <taxon>Glomeraceae</taxon>
        <taxon>Rhizophagus</taxon>
    </lineage>
</organism>
<keyword evidence="3" id="KW-1185">Reference proteome</keyword>
<gene>
    <name evidence="2" type="ORF">RhiirA4_490020</name>
</gene>
<comment type="caution">
    <text evidence="2">The sequence shown here is derived from an EMBL/GenBank/DDBJ whole genome shotgun (WGS) entry which is preliminary data.</text>
</comment>
<keyword evidence="1" id="KW-1133">Transmembrane helix</keyword>
<reference evidence="2 3" key="1">
    <citation type="submission" date="2015-10" db="EMBL/GenBank/DDBJ databases">
        <title>Genome analyses suggest a sexual origin of heterokaryosis in a supposedly ancient asexual fungus.</title>
        <authorList>
            <person name="Ropars J."/>
            <person name="Sedzielewska K."/>
            <person name="Noel J."/>
            <person name="Charron P."/>
            <person name="Farinelli L."/>
            <person name="Marton T."/>
            <person name="Kruger M."/>
            <person name="Pelin A."/>
            <person name="Brachmann A."/>
            <person name="Corradi N."/>
        </authorList>
    </citation>
    <scope>NUCLEOTIDE SEQUENCE [LARGE SCALE GENOMIC DNA]</scope>
    <source>
        <strain evidence="2 3">A4</strain>
    </source>
</reference>
<evidence type="ECO:0000313" key="2">
    <source>
        <dbReference type="EMBL" id="PKY62821.1"/>
    </source>
</evidence>